<keyword evidence="4" id="KW-1185">Reference proteome</keyword>
<dbReference type="EMBL" id="CAJOBC010124850">
    <property type="protein sequence ID" value="CAF4590263.1"/>
    <property type="molecule type" value="Genomic_DNA"/>
</dbReference>
<feature type="non-terminal residue" evidence="2">
    <location>
        <position position="125"/>
    </location>
</feature>
<dbReference type="InterPro" id="IPR000477">
    <property type="entry name" value="RT_dom"/>
</dbReference>
<reference evidence="2" key="1">
    <citation type="submission" date="2021-02" db="EMBL/GenBank/DDBJ databases">
        <authorList>
            <person name="Nowell W R."/>
        </authorList>
    </citation>
    <scope>NUCLEOTIDE SEQUENCE</scope>
</reference>
<sequence>MGSPLAPILADVFMSKQETRIEDMTENKPVVYLRYVDDVFCVFPKEEDAEKFLHTINIWHDNLKFTIEREKQRRLPFLDVMVIGDDVNKAYETSLYKKATDTGLYLLFESNQCRRYKLGLIKTLT</sequence>
<dbReference type="Proteomes" id="UP000681722">
    <property type="component" value="Unassembled WGS sequence"/>
</dbReference>
<dbReference type="AlphaFoldDB" id="A0A816F434"/>
<dbReference type="PROSITE" id="PS50878">
    <property type="entry name" value="RT_POL"/>
    <property type="match status" value="1"/>
</dbReference>
<evidence type="ECO:0000313" key="2">
    <source>
        <dbReference type="EMBL" id="CAF1654735.1"/>
    </source>
</evidence>
<accession>A0A816F434</accession>
<dbReference type="PANTHER" id="PTHR21301:SF10">
    <property type="entry name" value="REVERSE TRANSCRIPTASE DOMAIN-CONTAINING PROTEIN"/>
    <property type="match status" value="1"/>
</dbReference>
<proteinExistence type="predicted"/>
<evidence type="ECO:0000259" key="1">
    <source>
        <dbReference type="PROSITE" id="PS50878"/>
    </source>
</evidence>
<dbReference type="OrthoDB" id="10018421at2759"/>
<protein>
    <recommendedName>
        <fullName evidence="1">Reverse transcriptase domain-containing protein</fullName>
    </recommendedName>
</protein>
<dbReference type="PANTHER" id="PTHR21301">
    <property type="entry name" value="REVERSE TRANSCRIPTASE"/>
    <property type="match status" value="1"/>
</dbReference>
<feature type="domain" description="Reverse transcriptase" evidence="1">
    <location>
        <begin position="1"/>
        <end position="106"/>
    </location>
</feature>
<gene>
    <name evidence="2" type="ORF">GPM918_LOCUS45697</name>
    <name evidence="3" type="ORF">SRO942_LOCUS48467</name>
</gene>
<dbReference type="EMBL" id="CAJNOQ010053080">
    <property type="protein sequence ID" value="CAF1654735.1"/>
    <property type="molecule type" value="Genomic_DNA"/>
</dbReference>
<comment type="caution">
    <text evidence="2">The sequence shown here is derived from an EMBL/GenBank/DDBJ whole genome shotgun (WGS) entry which is preliminary data.</text>
</comment>
<name>A0A816F434_9BILA</name>
<dbReference type="CDD" id="cd00304">
    <property type="entry name" value="RT_like"/>
    <property type="match status" value="1"/>
</dbReference>
<dbReference type="Proteomes" id="UP000663829">
    <property type="component" value="Unassembled WGS sequence"/>
</dbReference>
<organism evidence="2 4">
    <name type="scientific">Didymodactylos carnosus</name>
    <dbReference type="NCBI Taxonomy" id="1234261"/>
    <lineage>
        <taxon>Eukaryota</taxon>
        <taxon>Metazoa</taxon>
        <taxon>Spiralia</taxon>
        <taxon>Gnathifera</taxon>
        <taxon>Rotifera</taxon>
        <taxon>Eurotatoria</taxon>
        <taxon>Bdelloidea</taxon>
        <taxon>Philodinida</taxon>
        <taxon>Philodinidae</taxon>
        <taxon>Didymodactylos</taxon>
    </lineage>
</organism>
<dbReference type="Pfam" id="PF00078">
    <property type="entry name" value="RVT_1"/>
    <property type="match status" value="1"/>
</dbReference>
<evidence type="ECO:0000313" key="4">
    <source>
        <dbReference type="Proteomes" id="UP000663829"/>
    </source>
</evidence>
<evidence type="ECO:0000313" key="3">
    <source>
        <dbReference type="EMBL" id="CAF4590263.1"/>
    </source>
</evidence>